<keyword evidence="2" id="KW-1185">Reference proteome</keyword>
<protein>
    <submittedName>
        <fullName evidence="1">Uncharacterized protein</fullName>
    </submittedName>
</protein>
<evidence type="ECO:0000313" key="2">
    <source>
        <dbReference type="Proteomes" id="UP000078492"/>
    </source>
</evidence>
<sequence>MLTRCKNLISRNAGEYFCTFAVTRMRRERVHYVSKNDPCEILCIAFYTWMLDVRSHCIVTTVSPGLKRRIAAIFHVRTKYRFAGDCIQKYDLGTCSPPSGAEFNNPSNNPVDPATQR</sequence>
<dbReference type="Proteomes" id="UP000078492">
    <property type="component" value="Unassembled WGS sequence"/>
</dbReference>
<accession>A0A151J4E7</accession>
<dbReference type="EMBL" id="KQ980151">
    <property type="protein sequence ID" value="KYN17511.1"/>
    <property type="molecule type" value="Genomic_DNA"/>
</dbReference>
<dbReference type="AlphaFoldDB" id="A0A151J4E7"/>
<gene>
    <name evidence="1" type="ORF">ALC57_10216</name>
</gene>
<proteinExistence type="predicted"/>
<evidence type="ECO:0000313" key="1">
    <source>
        <dbReference type="EMBL" id="KYN17511.1"/>
    </source>
</evidence>
<reference evidence="1 2" key="1">
    <citation type="submission" date="2015-09" db="EMBL/GenBank/DDBJ databases">
        <title>Trachymyrmex cornetzi WGS genome.</title>
        <authorList>
            <person name="Nygaard S."/>
            <person name="Hu H."/>
            <person name="Boomsma J."/>
            <person name="Zhang G."/>
        </authorList>
    </citation>
    <scope>NUCLEOTIDE SEQUENCE [LARGE SCALE GENOMIC DNA]</scope>
    <source>
        <strain evidence="1">Tcor2-1</strain>
        <tissue evidence="1">Whole body</tissue>
    </source>
</reference>
<name>A0A151J4E7_9HYME</name>
<organism evidence="1 2">
    <name type="scientific">Trachymyrmex cornetzi</name>
    <dbReference type="NCBI Taxonomy" id="471704"/>
    <lineage>
        <taxon>Eukaryota</taxon>
        <taxon>Metazoa</taxon>
        <taxon>Ecdysozoa</taxon>
        <taxon>Arthropoda</taxon>
        <taxon>Hexapoda</taxon>
        <taxon>Insecta</taxon>
        <taxon>Pterygota</taxon>
        <taxon>Neoptera</taxon>
        <taxon>Endopterygota</taxon>
        <taxon>Hymenoptera</taxon>
        <taxon>Apocrita</taxon>
        <taxon>Aculeata</taxon>
        <taxon>Formicoidea</taxon>
        <taxon>Formicidae</taxon>
        <taxon>Myrmicinae</taxon>
        <taxon>Trachymyrmex</taxon>
    </lineage>
</organism>